<keyword evidence="2" id="KW-1185">Reference proteome</keyword>
<dbReference type="EMBL" id="CM002874">
    <property type="protein sequence ID" value="KFK33142.1"/>
    <property type="molecule type" value="Genomic_DNA"/>
</dbReference>
<dbReference type="OrthoDB" id="194358at2759"/>
<gene>
    <name evidence="1" type="ordered locus">AALP_Aa6g336500</name>
</gene>
<name>A0A087GTE0_ARAAL</name>
<evidence type="ECO:0000313" key="2">
    <source>
        <dbReference type="Proteomes" id="UP000029120"/>
    </source>
</evidence>
<organism evidence="1 2">
    <name type="scientific">Arabis alpina</name>
    <name type="common">Alpine rock-cress</name>
    <dbReference type="NCBI Taxonomy" id="50452"/>
    <lineage>
        <taxon>Eukaryota</taxon>
        <taxon>Viridiplantae</taxon>
        <taxon>Streptophyta</taxon>
        <taxon>Embryophyta</taxon>
        <taxon>Tracheophyta</taxon>
        <taxon>Spermatophyta</taxon>
        <taxon>Magnoliopsida</taxon>
        <taxon>eudicotyledons</taxon>
        <taxon>Gunneridae</taxon>
        <taxon>Pentapetalae</taxon>
        <taxon>rosids</taxon>
        <taxon>malvids</taxon>
        <taxon>Brassicales</taxon>
        <taxon>Brassicaceae</taxon>
        <taxon>Arabideae</taxon>
        <taxon>Arabis</taxon>
    </lineage>
</organism>
<protein>
    <submittedName>
        <fullName evidence="1">Uncharacterized protein</fullName>
    </submittedName>
</protein>
<dbReference type="AlphaFoldDB" id="A0A087GTE0"/>
<proteinExistence type="predicted"/>
<reference evidence="2" key="1">
    <citation type="journal article" date="2015" name="Nat. Plants">
        <title>Genome expansion of Arabis alpina linked with retrotransposition and reduced symmetric DNA methylation.</title>
        <authorList>
            <person name="Willing E.M."/>
            <person name="Rawat V."/>
            <person name="Mandakova T."/>
            <person name="Maumus F."/>
            <person name="James G.V."/>
            <person name="Nordstroem K.J."/>
            <person name="Becker C."/>
            <person name="Warthmann N."/>
            <person name="Chica C."/>
            <person name="Szarzynska B."/>
            <person name="Zytnicki M."/>
            <person name="Albani M.C."/>
            <person name="Kiefer C."/>
            <person name="Bergonzi S."/>
            <person name="Castaings L."/>
            <person name="Mateos J.L."/>
            <person name="Berns M.C."/>
            <person name="Bujdoso N."/>
            <person name="Piofczyk T."/>
            <person name="de Lorenzo L."/>
            <person name="Barrero-Sicilia C."/>
            <person name="Mateos I."/>
            <person name="Piednoel M."/>
            <person name="Hagmann J."/>
            <person name="Chen-Min-Tao R."/>
            <person name="Iglesias-Fernandez R."/>
            <person name="Schuster S.C."/>
            <person name="Alonso-Blanco C."/>
            <person name="Roudier F."/>
            <person name="Carbonero P."/>
            <person name="Paz-Ares J."/>
            <person name="Davis S.J."/>
            <person name="Pecinka A."/>
            <person name="Quesneville H."/>
            <person name="Colot V."/>
            <person name="Lysak M.A."/>
            <person name="Weigel D."/>
            <person name="Coupland G."/>
            <person name="Schneeberger K."/>
        </authorList>
    </citation>
    <scope>NUCLEOTIDE SEQUENCE [LARGE SCALE GENOMIC DNA]</scope>
    <source>
        <strain evidence="2">cv. Pajares</strain>
    </source>
</reference>
<accession>A0A087GTE0</accession>
<evidence type="ECO:0000313" key="1">
    <source>
        <dbReference type="EMBL" id="KFK33142.1"/>
    </source>
</evidence>
<dbReference type="Gramene" id="KFK33142">
    <property type="protein sequence ID" value="KFK33142"/>
    <property type="gene ID" value="AALP_AA6G336500"/>
</dbReference>
<dbReference type="Proteomes" id="UP000029120">
    <property type="component" value="Chromosome 6"/>
</dbReference>
<sequence>MTVFSGKQVVPMDYEAEVSQRLLEDKFLRSFKPFYYFIKAIGFRFQRSLSKGSWIT</sequence>